<proteinExistence type="predicted"/>
<reference evidence="1" key="1">
    <citation type="journal article" date="2020" name="Stud. Mycol.">
        <title>101 Dothideomycetes genomes: a test case for predicting lifestyles and emergence of pathogens.</title>
        <authorList>
            <person name="Haridas S."/>
            <person name="Albert R."/>
            <person name="Binder M."/>
            <person name="Bloem J."/>
            <person name="Labutti K."/>
            <person name="Salamov A."/>
            <person name="Andreopoulos B."/>
            <person name="Baker S."/>
            <person name="Barry K."/>
            <person name="Bills G."/>
            <person name="Bluhm B."/>
            <person name="Cannon C."/>
            <person name="Castanera R."/>
            <person name="Culley D."/>
            <person name="Daum C."/>
            <person name="Ezra D."/>
            <person name="Gonzalez J."/>
            <person name="Henrissat B."/>
            <person name="Kuo A."/>
            <person name="Liang C."/>
            <person name="Lipzen A."/>
            <person name="Lutzoni F."/>
            <person name="Magnuson J."/>
            <person name="Mondo S."/>
            <person name="Nolan M."/>
            <person name="Ohm R."/>
            <person name="Pangilinan J."/>
            <person name="Park H.-J."/>
            <person name="Ramirez L."/>
            <person name="Alfaro M."/>
            <person name="Sun H."/>
            <person name="Tritt A."/>
            <person name="Yoshinaga Y."/>
            <person name="Zwiers L.-H."/>
            <person name="Turgeon B."/>
            <person name="Goodwin S."/>
            <person name="Spatafora J."/>
            <person name="Crous P."/>
            <person name="Grigoriev I."/>
        </authorList>
    </citation>
    <scope>NUCLEOTIDE SEQUENCE</scope>
    <source>
        <strain evidence="1">CBS 627.86</strain>
    </source>
</reference>
<evidence type="ECO:0000313" key="2">
    <source>
        <dbReference type="Proteomes" id="UP000799770"/>
    </source>
</evidence>
<sequence length="275" mass="31895">MVHNFDYASIPGLQKLNRLTMDCSYFNVDKALYTLPCLRHITLGSSHKGFVGDAEGIVETHVESLEIWVKDSTFAIDWDQKWDHHHLPGVYKCFPALKHICVEVQNIWDLPWTMFFPKADYFINVVDQLRTFGPSLQTLRIDIPDGFGCEFLERTQPLSSLCDFTTLRHLGLPQAAIPDVTVPENIPPSLETLQIYCVTDFDKVLLLIKQLVLECTSLPLREVEFHVREEQEYVLEQWQFQWKRSTILADARDKGVKFRFYDQGSDVGIQWERGD</sequence>
<dbReference type="EMBL" id="ML977310">
    <property type="protein sequence ID" value="KAF2122574.1"/>
    <property type="molecule type" value="Genomic_DNA"/>
</dbReference>
<gene>
    <name evidence="1" type="ORF">BDV96DRAFT_593099</name>
</gene>
<evidence type="ECO:0000313" key="1">
    <source>
        <dbReference type="EMBL" id="KAF2122574.1"/>
    </source>
</evidence>
<evidence type="ECO:0008006" key="3">
    <source>
        <dbReference type="Google" id="ProtNLM"/>
    </source>
</evidence>
<organism evidence="1 2">
    <name type="scientific">Lophiotrema nucula</name>
    <dbReference type="NCBI Taxonomy" id="690887"/>
    <lineage>
        <taxon>Eukaryota</taxon>
        <taxon>Fungi</taxon>
        <taxon>Dikarya</taxon>
        <taxon>Ascomycota</taxon>
        <taxon>Pezizomycotina</taxon>
        <taxon>Dothideomycetes</taxon>
        <taxon>Pleosporomycetidae</taxon>
        <taxon>Pleosporales</taxon>
        <taxon>Lophiotremataceae</taxon>
        <taxon>Lophiotrema</taxon>
    </lineage>
</organism>
<dbReference type="AlphaFoldDB" id="A0A6A5ZUB9"/>
<accession>A0A6A5ZUB9</accession>
<name>A0A6A5ZUB9_9PLEO</name>
<protein>
    <recommendedName>
        <fullName evidence="3">F-box domain-containing protein</fullName>
    </recommendedName>
</protein>
<dbReference type="Proteomes" id="UP000799770">
    <property type="component" value="Unassembled WGS sequence"/>
</dbReference>
<keyword evidence="2" id="KW-1185">Reference proteome</keyword>